<keyword evidence="2" id="KW-1185">Reference proteome</keyword>
<reference evidence="1 2" key="1">
    <citation type="submission" date="2023-07" db="EMBL/GenBank/DDBJ databases">
        <authorList>
            <person name="Girao M."/>
            <person name="Carvalho M.F."/>
        </authorList>
    </citation>
    <scope>NUCLEOTIDE SEQUENCE [LARGE SCALE GENOMIC DNA]</scope>
    <source>
        <strain evidence="1 2">YIM65754</strain>
    </source>
</reference>
<dbReference type="Pfam" id="PF21997">
    <property type="entry name" value="DUF6928"/>
    <property type="match status" value="1"/>
</dbReference>
<dbReference type="InterPro" id="IPR053847">
    <property type="entry name" value="DUF6928"/>
</dbReference>
<dbReference type="Proteomes" id="UP001336020">
    <property type="component" value="Unassembled WGS sequence"/>
</dbReference>
<comment type="caution">
    <text evidence="1">The sequence shown here is derived from an EMBL/GenBank/DDBJ whole genome shotgun (WGS) entry which is preliminary data.</text>
</comment>
<proteinExistence type="predicted"/>
<protein>
    <submittedName>
        <fullName evidence="1">Uncharacterized protein</fullName>
    </submittedName>
</protein>
<dbReference type="RefSeq" id="WP_330135703.1">
    <property type="nucleotide sequence ID" value="NZ_JAUTXY010000013.1"/>
</dbReference>
<evidence type="ECO:0000313" key="2">
    <source>
        <dbReference type="Proteomes" id="UP001336020"/>
    </source>
</evidence>
<organism evidence="1 2">
    <name type="scientific">Rhodococcus artemisiae</name>
    <dbReference type="NCBI Taxonomy" id="714159"/>
    <lineage>
        <taxon>Bacteria</taxon>
        <taxon>Bacillati</taxon>
        <taxon>Actinomycetota</taxon>
        <taxon>Actinomycetes</taxon>
        <taxon>Mycobacteriales</taxon>
        <taxon>Nocardiaceae</taxon>
        <taxon>Rhodococcus</taxon>
    </lineage>
</organism>
<gene>
    <name evidence="1" type="ORF">Q7514_23650</name>
</gene>
<dbReference type="EMBL" id="JAUTXY010000013">
    <property type="protein sequence ID" value="MEE2060522.1"/>
    <property type="molecule type" value="Genomic_DNA"/>
</dbReference>
<name>A0ABU7LI13_9NOCA</name>
<sequence>MAAVVSTLWYVDAPDPAAVLRNSTPDRDTAHALLARLYPDRHATVGGRATLAQVAAGMGPDDAEFDDNTVFVGSFPGVTVVCSRDLVHRRPSAVGEDWLHTLASENTYLIVSDAAGGWGSFGAWERGTLRRAFGAGAIEFYEDEGIPFVWERPYWSGQHPMRWPAGSVPHPEALPFHPRRLVEAANAAWLGFRYVGRAGDEPEAGDIDVWSFTLHPPGEPAPTAAPTAQQTTRPWWRRAVGL</sequence>
<evidence type="ECO:0000313" key="1">
    <source>
        <dbReference type="EMBL" id="MEE2060522.1"/>
    </source>
</evidence>
<accession>A0ABU7LI13</accession>